<proteinExistence type="predicted"/>
<accession>A0A848AYW6</accession>
<evidence type="ECO:0000313" key="2">
    <source>
        <dbReference type="Proteomes" id="UP000576225"/>
    </source>
</evidence>
<sequence>MEVINLRTIISSLLWTVCAFIFLPETGAGDPSELRFVKAIPFSDDGLLEEASMPEATQYEFQGICRSRAVLFIDSEKHKPYHPVEAVREIPVFTAGTFHTQYRTIQTRRRGAVAFVKEFLQPSIPARAAPA</sequence>
<reference evidence="1 2" key="1">
    <citation type="submission" date="2020-04" db="EMBL/GenBank/DDBJ databases">
        <authorList>
            <person name="Hitch T.C.A."/>
            <person name="Wylensek D."/>
            <person name="Clavel T."/>
        </authorList>
    </citation>
    <scope>NUCLEOTIDE SEQUENCE [LARGE SCALE GENOMIC DNA]</scope>
    <source>
        <strain evidence="1 2">COR2-253-APC-1A</strain>
    </source>
</reference>
<dbReference type="AlphaFoldDB" id="A0A848AYW6"/>
<gene>
    <name evidence="1" type="ORF">HF882_19295</name>
</gene>
<evidence type="ECO:0000313" key="1">
    <source>
        <dbReference type="EMBL" id="NMD88735.1"/>
    </source>
</evidence>
<protein>
    <submittedName>
        <fullName evidence="1">Uncharacterized protein</fullName>
    </submittedName>
</protein>
<comment type="caution">
    <text evidence="1">The sequence shown here is derived from an EMBL/GenBank/DDBJ whole genome shotgun (WGS) entry which is preliminary data.</text>
</comment>
<name>A0A848AYW6_9BACT</name>
<dbReference type="Proteomes" id="UP000576225">
    <property type="component" value="Unassembled WGS sequence"/>
</dbReference>
<dbReference type="RefSeq" id="WP_168963775.1">
    <property type="nucleotide sequence ID" value="NZ_JABAEW010000056.1"/>
</dbReference>
<dbReference type="EMBL" id="JABAEW010000056">
    <property type="protein sequence ID" value="NMD88735.1"/>
    <property type="molecule type" value="Genomic_DNA"/>
</dbReference>
<organism evidence="1 2">
    <name type="scientific">Victivallis vadensis</name>
    <dbReference type="NCBI Taxonomy" id="172901"/>
    <lineage>
        <taxon>Bacteria</taxon>
        <taxon>Pseudomonadati</taxon>
        <taxon>Lentisphaerota</taxon>
        <taxon>Lentisphaeria</taxon>
        <taxon>Victivallales</taxon>
        <taxon>Victivallaceae</taxon>
        <taxon>Victivallis</taxon>
    </lineage>
</organism>